<feature type="domain" description="Xylose isomerase-like TIM barrel" evidence="2">
    <location>
        <begin position="23"/>
        <end position="244"/>
    </location>
</feature>
<dbReference type="SUPFAM" id="SSF51658">
    <property type="entry name" value="Xylose isomerase-like"/>
    <property type="match status" value="1"/>
</dbReference>
<dbReference type="AlphaFoldDB" id="A0A931GF59"/>
<reference evidence="3" key="1">
    <citation type="submission" date="2020-11" db="EMBL/GenBank/DDBJ databases">
        <title>Sequencing the genomes of 1000 actinobacteria strains.</title>
        <authorList>
            <person name="Klenk H.-P."/>
        </authorList>
    </citation>
    <scope>NUCLEOTIDE SEQUENCE</scope>
    <source>
        <strain evidence="3">DSM 26152</strain>
    </source>
</reference>
<dbReference type="GO" id="GO:0016853">
    <property type="term" value="F:isomerase activity"/>
    <property type="evidence" value="ECO:0007669"/>
    <property type="project" value="UniProtKB-KW"/>
</dbReference>
<dbReference type="InterPro" id="IPR013022">
    <property type="entry name" value="Xyl_isomerase-like_TIM-brl"/>
</dbReference>
<dbReference type="Pfam" id="PF01261">
    <property type="entry name" value="AP_endonuc_2"/>
    <property type="match status" value="1"/>
</dbReference>
<evidence type="ECO:0000313" key="4">
    <source>
        <dbReference type="Proteomes" id="UP000625033"/>
    </source>
</evidence>
<dbReference type="RefSeq" id="WP_196835632.1">
    <property type="nucleotide sequence ID" value="NZ_JADOTZ010000001.1"/>
</dbReference>
<keyword evidence="4" id="KW-1185">Reference proteome</keyword>
<dbReference type="Gene3D" id="3.20.20.150">
    <property type="entry name" value="Divalent-metal-dependent TIM barrel enzymes"/>
    <property type="match status" value="1"/>
</dbReference>
<dbReference type="EMBL" id="JADOTZ010000001">
    <property type="protein sequence ID" value="MBG6084302.1"/>
    <property type="molecule type" value="Genomic_DNA"/>
</dbReference>
<gene>
    <name evidence="3" type="ORF">IW252_001069</name>
</gene>
<organism evidence="3 4">
    <name type="scientific">Zhihengliuella flava</name>
    <dbReference type="NCBI Taxonomy" id="1285193"/>
    <lineage>
        <taxon>Bacteria</taxon>
        <taxon>Bacillati</taxon>
        <taxon>Actinomycetota</taxon>
        <taxon>Actinomycetes</taxon>
        <taxon>Micrococcales</taxon>
        <taxon>Micrococcaceae</taxon>
        <taxon>Zhihengliuella</taxon>
    </lineage>
</organism>
<proteinExistence type="predicted"/>
<keyword evidence="1" id="KW-0119">Carbohydrate metabolism</keyword>
<accession>A0A931GF59</accession>
<evidence type="ECO:0000259" key="2">
    <source>
        <dbReference type="Pfam" id="PF01261"/>
    </source>
</evidence>
<keyword evidence="3" id="KW-0413">Isomerase</keyword>
<evidence type="ECO:0000256" key="1">
    <source>
        <dbReference type="ARBA" id="ARBA00023277"/>
    </source>
</evidence>
<dbReference type="InterPro" id="IPR036237">
    <property type="entry name" value="Xyl_isomerase-like_sf"/>
</dbReference>
<dbReference type="Proteomes" id="UP000625033">
    <property type="component" value="Unassembled WGS sequence"/>
</dbReference>
<dbReference type="PANTHER" id="PTHR12110">
    <property type="entry name" value="HYDROXYPYRUVATE ISOMERASE"/>
    <property type="match status" value="1"/>
</dbReference>
<name>A0A931GF59_9MICC</name>
<sequence length="267" mass="28755">MTWDFAVSTLGMPGRPVAESAVRAAEHGCTGIELRVHPDEELHLEASPGARRRVKDDVARAGLRIAALAGYARICGPDPGVEEDLRRLIDLAVDVGAPAVRVFPGGERGDTARGIERIAAVRAELASAGVQLLVETHDSHPRVADVMELVEPFADPGCVGVLWDAVHPWLAGESPAVSRERAGEYLGYFQVKDLAAKERVPAIPGHGDLPLHAFRAELATWSGWVSLEWELAWHPQIGPVDPALDAARAWIEGPWAGPHPLHVEETP</sequence>
<comment type="caution">
    <text evidence="3">The sequence shown here is derived from an EMBL/GenBank/DDBJ whole genome shotgun (WGS) entry which is preliminary data.</text>
</comment>
<evidence type="ECO:0000313" key="3">
    <source>
        <dbReference type="EMBL" id="MBG6084302.1"/>
    </source>
</evidence>
<protein>
    <submittedName>
        <fullName evidence="3">Sugar phosphate isomerase/epimerase</fullName>
    </submittedName>
</protein>
<dbReference type="InterPro" id="IPR050312">
    <property type="entry name" value="IolE/XylAMocC-like"/>
</dbReference>